<dbReference type="InterPro" id="IPR050282">
    <property type="entry name" value="Cycloisomerase_2"/>
</dbReference>
<reference evidence="2" key="1">
    <citation type="submission" date="2019-11" db="EMBL/GenBank/DDBJ databases">
        <authorList>
            <person name="Feng L."/>
        </authorList>
    </citation>
    <scope>NUCLEOTIDE SEQUENCE</scope>
    <source>
        <strain evidence="2">CbolteaeLFYP116</strain>
    </source>
</reference>
<dbReference type="GeneID" id="23111273"/>
<dbReference type="SUPFAM" id="SSF51004">
    <property type="entry name" value="C-terminal (heme d1) domain of cytochrome cd1-nitrite reductase"/>
    <property type="match status" value="1"/>
</dbReference>
<gene>
    <name evidence="2" type="primary">pgl_1</name>
    <name evidence="2" type="ORF">CBLFYP116_00482</name>
</gene>
<dbReference type="GO" id="GO:0017057">
    <property type="term" value="F:6-phosphogluconolactonase activity"/>
    <property type="evidence" value="ECO:0007669"/>
    <property type="project" value="UniProtKB-EC"/>
</dbReference>
<dbReference type="Gene3D" id="2.130.10.10">
    <property type="entry name" value="YVTN repeat-like/Quinoprotein amine dehydrogenase"/>
    <property type="match status" value="1"/>
</dbReference>
<sequence length="365" mass="39786">MNQSILYIGTYSRPIMMGTGELYRGKGNGIHSLLFSQGKGTFFSAPSVIPSVNPSFLHFSANRKYLYTVNESDAQTSSITAYGIKDGGKLYLLNWCQTGGASPCHICTDRQNRLLFSANYGGGSISVFSLRKDGSLGIRTDLVQHHGHGTNPMRQEGPHVHHVFLDEDDTILYASDLGLDVVNAYNVDYSTGTLTLIPDLCLHIQPGRGPRSMAVNPSGTYLYLTTEMGCTCIVYKKSGLTWKPIQEISTVPKDISCSNITAEASLSPDGSFLYVSNRGHDSIGVFSISKENGSLTPIQWISTQGKTPRSFCMDSGGNWLIAANQDSDTLSVFSRDTASGKLNFLHQEYAATPVCVRMYDPVNKS</sequence>
<comment type="similarity">
    <text evidence="1">Belongs to the cycloisomerase 2 family.</text>
</comment>
<accession>A0A6N2XV46</accession>
<dbReference type="InterPro" id="IPR011048">
    <property type="entry name" value="Haem_d1_sf"/>
</dbReference>
<dbReference type="InterPro" id="IPR015943">
    <property type="entry name" value="WD40/YVTN_repeat-like_dom_sf"/>
</dbReference>
<keyword evidence="2" id="KW-0378">Hydrolase</keyword>
<protein>
    <submittedName>
        <fullName evidence="2">6-phosphogluconolactonase</fullName>
        <ecNumber evidence="2">3.1.1.31</ecNumber>
    </submittedName>
</protein>
<dbReference type="InterPro" id="IPR019405">
    <property type="entry name" value="Lactonase_7-beta_prop"/>
</dbReference>
<dbReference type="EMBL" id="CACRTF010000032">
    <property type="protein sequence ID" value="VYT57420.1"/>
    <property type="molecule type" value="Genomic_DNA"/>
</dbReference>
<dbReference type="PANTHER" id="PTHR30344:SF1">
    <property type="entry name" value="6-PHOSPHOGLUCONOLACTONASE"/>
    <property type="match status" value="1"/>
</dbReference>
<organism evidence="2">
    <name type="scientific">Enterocloster bolteae</name>
    <dbReference type="NCBI Taxonomy" id="208479"/>
    <lineage>
        <taxon>Bacteria</taxon>
        <taxon>Bacillati</taxon>
        <taxon>Bacillota</taxon>
        <taxon>Clostridia</taxon>
        <taxon>Lachnospirales</taxon>
        <taxon>Lachnospiraceae</taxon>
        <taxon>Enterocloster</taxon>
    </lineage>
</organism>
<dbReference type="Pfam" id="PF10282">
    <property type="entry name" value="Lactonase"/>
    <property type="match status" value="1"/>
</dbReference>
<dbReference type="AlphaFoldDB" id="A0A6N2XV46"/>
<dbReference type="RefSeq" id="WP_002573839.1">
    <property type="nucleotide sequence ID" value="NZ_BAABZS010000001.1"/>
</dbReference>
<dbReference type="EC" id="3.1.1.31" evidence="2"/>
<evidence type="ECO:0000313" key="2">
    <source>
        <dbReference type="EMBL" id="VYT57420.1"/>
    </source>
</evidence>
<dbReference type="PANTHER" id="PTHR30344">
    <property type="entry name" value="6-PHOSPHOGLUCONOLACTONASE-RELATED"/>
    <property type="match status" value="1"/>
</dbReference>
<name>A0A6N2XV46_9FIRM</name>
<proteinExistence type="inferred from homology"/>
<evidence type="ECO:0000256" key="1">
    <source>
        <dbReference type="ARBA" id="ARBA00005564"/>
    </source>
</evidence>